<dbReference type="RefSeq" id="WP_313994780.1">
    <property type="nucleotide sequence ID" value="NZ_JASJOR010000031.1"/>
</dbReference>
<dbReference type="InterPro" id="IPR036812">
    <property type="entry name" value="NAD(P)_OxRdtase_dom_sf"/>
</dbReference>
<dbReference type="Gene3D" id="3.20.20.100">
    <property type="entry name" value="NADP-dependent oxidoreductase domain"/>
    <property type="match status" value="1"/>
</dbReference>
<organism evidence="1 2">
    <name type="scientific">Xanthocytophaga flava</name>
    <dbReference type="NCBI Taxonomy" id="3048013"/>
    <lineage>
        <taxon>Bacteria</taxon>
        <taxon>Pseudomonadati</taxon>
        <taxon>Bacteroidota</taxon>
        <taxon>Cytophagia</taxon>
        <taxon>Cytophagales</taxon>
        <taxon>Rhodocytophagaceae</taxon>
        <taxon>Xanthocytophaga</taxon>
    </lineage>
</organism>
<keyword evidence="2" id="KW-1185">Reference proteome</keyword>
<dbReference type="Proteomes" id="UP001228581">
    <property type="component" value="Unassembled WGS sequence"/>
</dbReference>
<protein>
    <submittedName>
        <fullName evidence="1">Uncharacterized protein</fullName>
    </submittedName>
</protein>
<evidence type="ECO:0000313" key="1">
    <source>
        <dbReference type="EMBL" id="MDJ1493055.1"/>
    </source>
</evidence>
<evidence type="ECO:0000313" key="2">
    <source>
        <dbReference type="Proteomes" id="UP001228581"/>
    </source>
</evidence>
<comment type="caution">
    <text evidence="1">The sequence shown here is derived from an EMBL/GenBank/DDBJ whole genome shotgun (WGS) entry which is preliminary data.</text>
</comment>
<name>A0ABT7CJ82_9BACT</name>
<sequence>MKAPLAENDYRQNFSRFQGENLIDNLKKVEVLKQISHTKGSTLAQLAIA</sequence>
<proteinExistence type="predicted"/>
<gene>
    <name evidence="1" type="ORF">QNI19_08935</name>
</gene>
<accession>A0ABT7CJ82</accession>
<dbReference type="EMBL" id="JASJOT010000004">
    <property type="protein sequence ID" value="MDJ1493055.1"/>
    <property type="molecule type" value="Genomic_DNA"/>
</dbReference>
<reference evidence="1 2" key="1">
    <citation type="submission" date="2023-05" db="EMBL/GenBank/DDBJ databases">
        <authorList>
            <person name="Zhang X."/>
        </authorList>
    </citation>
    <scope>NUCLEOTIDE SEQUENCE [LARGE SCALE GENOMIC DNA]</scope>
    <source>
        <strain evidence="1 2">DM2B3-1</strain>
    </source>
</reference>